<sequence length="84" mass="9281">MIKVVACFAVVLVAMVAAAWIVTALLLCRSKHRQEARVPRHPAADPTGTALIVCIAVTDPDKHISDPEWRAFLKAHGLRTRWRG</sequence>
<evidence type="ECO:0000313" key="2">
    <source>
        <dbReference type="Proteomes" id="UP001501442"/>
    </source>
</evidence>
<organism evidence="1 2">
    <name type="scientific">Actinoallomurus vinaceus</name>
    <dbReference type="NCBI Taxonomy" id="1080074"/>
    <lineage>
        <taxon>Bacteria</taxon>
        <taxon>Bacillati</taxon>
        <taxon>Actinomycetota</taxon>
        <taxon>Actinomycetes</taxon>
        <taxon>Streptosporangiales</taxon>
        <taxon>Thermomonosporaceae</taxon>
        <taxon>Actinoallomurus</taxon>
    </lineage>
</organism>
<dbReference type="Proteomes" id="UP001501442">
    <property type="component" value="Unassembled WGS sequence"/>
</dbReference>
<accession>A0ABP8UB67</accession>
<protein>
    <recommendedName>
        <fullName evidence="3">Secreted protein</fullName>
    </recommendedName>
</protein>
<reference evidence="2" key="1">
    <citation type="journal article" date="2019" name="Int. J. Syst. Evol. Microbiol.">
        <title>The Global Catalogue of Microorganisms (GCM) 10K type strain sequencing project: providing services to taxonomists for standard genome sequencing and annotation.</title>
        <authorList>
            <consortium name="The Broad Institute Genomics Platform"/>
            <consortium name="The Broad Institute Genome Sequencing Center for Infectious Disease"/>
            <person name="Wu L."/>
            <person name="Ma J."/>
        </authorList>
    </citation>
    <scope>NUCLEOTIDE SEQUENCE [LARGE SCALE GENOMIC DNA]</scope>
    <source>
        <strain evidence="2">JCM 17939</strain>
    </source>
</reference>
<evidence type="ECO:0008006" key="3">
    <source>
        <dbReference type="Google" id="ProtNLM"/>
    </source>
</evidence>
<evidence type="ECO:0000313" key="1">
    <source>
        <dbReference type="EMBL" id="GAA4627007.1"/>
    </source>
</evidence>
<keyword evidence="2" id="KW-1185">Reference proteome</keyword>
<name>A0ABP8UB67_9ACTN</name>
<proteinExistence type="predicted"/>
<dbReference type="EMBL" id="BAABHK010000004">
    <property type="protein sequence ID" value="GAA4627007.1"/>
    <property type="molecule type" value="Genomic_DNA"/>
</dbReference>
<comment type="caution">
    <text evidence="1">The sequence shown here is derived from an EMBL/GenBank/DDBJ whole genome shotgun (WGS) entry which is preliminary data.</text>
</comment>
<dbReference type="RefSeq" id="WP_345432144.1">
    <property type="nucleotide sequence ID" value="NZ_BAABHK010000004.1"/>
</dbReference>
<gene>
    <name evidence="1" type="ORF">GCM10023196_037540</name>
</gene>